<sequence>MKSMCKTVQMHTSNTYLQPAVSDRGRYFIAARAISAGTVIHKEEPVSAVAFTTSTLCDHCLKPSTDFRCLCPQCGVVPYCSQRCLDAAAQAYHAGECRAICHARAAMQNDDHIMPFEDVPHRLALRTLIQLSQRQRLGEPQTSCIPPEGGSRTSFLEQLGLCAPLPEEASPQHKSALKMAEALHEASTQIQLDVTVEEVLRLLFCIRCNSHSLYASEEGEEDGAAGAGIYVKGAQFNHSCAPNAEFYNTGSTLHAQPFLPASVAELMCGAQLALTGTALPSGKCGGVHVRRPQLALTGTALPSGKCGGVDVRRPACADRHSPSFRRVWRS</sequence>
<evidence type="ECO:0000256" key="2">
    <source>
        <dbReference type="ARBA" id="ARBA00022771"/>
    </source>
</evidence>
<comment type="caution">
    <text evidence="5">The sequence shown here is derived from an EMBL/GenBank/DDBJ whole genome shotgun (WGS) entry which is preliminary data.</text>
</comment>
<dbReference type="GO" id="GO:0008270">
    <property type="term" value="F:zinc ion binding"/>
    <property type="evidence" value="ECO:0007669"/>
    <property type="project" value="UniProtKB-KW"/>
</dbReference>
<evidence type="ECO:0000313" key="5">
    <source>
        <dbReference type="EMBL" id="KAK3259897.1"/>
    </source>
</evidence>
<dbReference type="Gene3D" id="2.170.270.10">
    <property type="entry name" value="SET domain"/>
    <property type="match status" value="1"/>
</dbReference>
<evidence type="ECO:0000313" key="6">
    <source>
        <dbReference type="Proteomes" id="UP001190700"/>
    </source>
</evidence>
<name>A0AAE0FHF8_9CHLO</name>
<accession>A0AAE0FHF8</accession>
<keyword evidence="6" id="KW-1185">Reference proteome</keyword>
<dbReference type="PANTHER" id="PTHR12197">
    <property type="entry name" value="HISTONE-LYSINE N-METHYLTRANSFERASE SMYD"/>
    <property type="match status" value="1"/>
</dbReference>
<dbReference type="PANTHER" id="PTHR12197:SF251">
    <property type="entry name" value="EG:BACR7C10.4 PROTEIN"/>
    <property type="match status" value="1"/>
</dbReference>
<keyword evidence="2" id="KW-0863">Zinc-finger</keyword>
<reference evidence="5 6" key="1">
    <citation type="journal article" date="2015" name="Genome Biol. Evol.">
        <title>Comparative Genomics of a Bacterivorous Green Alga Reveals Evolutionary Causalities and Consequences of Phago-Mixotrophic Mode of Nutrition.</title>
        <authorList>
            <person name="Burns J.A."/>
            <person name="Paasch A."/>
            <person name="Narechania A."/>
            <person name="Kim E."/>
        </authorList>
    </citation>
    <scope>NUCLEOTIDE SEQUENCE [LARGE SCALE GENOMIC DNA]</scope>
    <source>
        <strain evidence="5 6">PLY_AMNH</strain>
    </source>
</reference>
<keyword evidence="3" id="KW-0862">Zinc</keyword>
<gene>
    <name evidence="5" type="ORF">CYMTET_31123</name>
</gene>
<dbReference type="SUPFAM" id="SSF82199">
    <property type="entry name" value="SET domain"/>
    <property type="match status" value="1"/>
</dbReference>
<dbReference type="SUPFAM" id="SSF144232">
    <property type="entry name" value="HIT/MYND zinc finger-like"/>
    <property type="match status" value="1"/>
</dbReference>
<organism evidence="5 6">
    <name type="scientific">Cymbomonas tetramitiformis</name>
    <dbReference type="NCBI Taxonomy" id="36881"/>
    <lineage>
        <taxon>Eukaryota</taxon>
        <taxon>Viridiplantae</taxon>
        <taxon>Chlorophyta</taxon>
        <taxon>Pyramimonadophyceae</taxon>
        <taxon>Pyramimonadales</taxon>
        <taxon>Pyramimonadaceae</taxon>
        <taxon>Cymbomonas</taxon>
    </lineage>
</organism>
<dbReference type="GO" id="GO:0005634">
    <property type="term" value="C:nucleus"/>
    <property type="evidence" value="ECO:0007669"/>
    <property type="project" value="TreeGrafter"/>
</dbReference>
<feature type="domain" description="MYND-type" evidence="4">
    <location>
        <begin position="57"/>
        <end position="97"/>
    </location>
</feature>
<dbReference type="InterPro" id="IPR002893">
    <property type="entry name" value="Znf_MYND"/>
</dbReference>
<evidence type="ECO:0000256" key="3">
    <source>
        <dbReference type="ARBA" id="ARBA00022833"/>
    </source>
</evidence>
<dbReference type="Proteomes" id="UP001190700">
    <property type="component" value="Unassembled WGS sequence"/>
</dbReference>
<keyword evidence="1" id="KW-0479">Metal-binding</keyword>
<proteinExistence type="predicted"/>
<dbReference type="Gene3D" id="6.10.140.2220">
    <property type="match status" value="1"/>
</dbReference>
<dbReference type="PROSITE" id="PS01360">
    <property type="entry name" value="ZF_MYND_1"/>
    <property type="match status" value="1"/>
</dbReference>
<dbReference type="Gene3D" id="1.10.220.160">
    <property type="match status" value="1"/>
</dbReference>
<protein>
    <recommendedName>
        <fullName evidence="4">MYND-type domain-containing protein</fullName>
    </recommendedName>
</protein>
<dbReference type="AlphaFoldDB" id="A0AAE0FHF8"/>
<evidence type="ECO:0000256" key="1">
    <source>
        <dbReference type="ARBA" id="ARBA00022723"/>
    </source>
</evidence>
<dbReference type="InterPro" id="IPR050869">
    <property type="entry name" value="H3K4_H4K5_MeTrfase"/>
</dbReference>
<evidence type="ECO:0000259" key="4">
    <source>
        <dbReference type="PROSITE" id="PS01360"/>
    </source>
</evidence>
<dbReference type="EMBL" id="LGRX02018382">
    <property type="protein sequence ID" value="KAK3259897.1"/>
    <property type="molecule type" value="Genomic_DNA"/>
</dbReference>
<dbReference type="InterPro" id="IPR046341">
    <property type="entry name" value="SET_dom_sf"/>
</dbReference>